<comment type="caution">
    <text evidence="1">The sequence shown here is derived from an EMBL/GenBank/DDBJ whole genome shotgun (WGS) entry which is preliminary data.</text>
</comment>
<organism evidence="1 2">
    <name type="scientific">Polytolypa hystricis (strain UAMH7299)</name>
    <dbReference type="NCBI Taxonomy" id="1447883"/>
    <lineage>
        <taxon>Eukaryota</taxon>
        <taxon>Fungi</taxon>
        <taxon>Dikarya</taxon>
        <taxon>Ascomycota</taxon>
        <taxon>Pezizomycotina</taxon>
        <taxon>Eurotiomycetes</taxon>
        <taxon>Eurotiomycetidae</taxon>
        <taxon>Onygenales</taxon>
        <taxon>Onygenales incertae sedis</taxon>
        <taxon>Polytolypa</taxon>
    </lineage>
</organism>
<sequence>MATPTDSPPSTSQPSTPSSTVINRVEEFKRFKHYTALTLLVASPIIIALPPRKLDFYTISLGAVFLISANHLTTVRTGRSITANIFQPSFIQPLPSEKAQAVHAQMRAAREAQIRDAAITGLSEEEVEKLKKRQQPGVVERVWMGGETEGWKEKRLREEQEALDEGKGYADLIVDHIWDVWTWGKKDGEEGGESQKTDEGR</sequence>
<dbReference type="OrthoDB" id="5411041at2759"/>
<keyword evidence="2" id="KW-1185">Reference proteome</keyword>
<reference evidence="1 2" key="1">
    <citation type="submission" date="2017-10" db="EMBL/GenBank/DDBJ databases">
        <title>Comparative genomics in systemic dimorphic fungi from Ajellomycetaceae.</title>
        <authorList>
            <person name="Munoz J.F."/>
            <person name="Mcewen J.G."/>
            <person name="Clay O.K."/>
            <person name="Cuomo C.A."/>
        </authorList>
    </citation>
    <scope>NUCLEOTIDE SEQUENCE [LARGE SCALE GENOMIC DNA]</scope>
    <source>
        <strain evidence="1 2">UAMH7299</strain>
    </source>
</reference>
<evidence type="ECO:0000313" key="2">
    <source>
        <dbReference type="Proteomes" id="UP000224634"/>
    </source>
</evidence>
<accession>A0A2B7WHL4</accession>
<name>A0A2B7WHL4_POLH7</name>
<dbReference type="Proteomes" id="UP000224634">
    <property type="component" value="Unassembled WGS sequence"/>
</dbReference>
<protein>
    <submittedName>
        <fullName evidence="1">Uncharacterized protein</fullName>
    </submittedName>
</protein>
<gene>
    <name evidence="1" type="ORF">AJ80_09876</name>
</gene>
<dbReference type="EMBL" id="PDNA01000381">
    <property type="protein sequence ID" value="PGG96088.1"/>
    <property type="molecule type" value="Genomic_DNA"/>
</dbReference>
<evidence type="ECO:0000313" key="1">
    <source>
        <dbReference type="EMBL" id="PGG96088.1"/>
    </source>
</evidence>
<dbReference type="AlphaFoldDB" id="A0A2B7WHL4"/>
<proteinExistence type="predicted"/>